<name>A0AAD1BG91_PREIN</name>
<dbReference type="EMBL" id="AP014925">
    <property type="protein sequence ID" value="BAR95099.1"/>
    <property type="molecule type" value="Genomic_DNA"/>
</dbReference>
<sequence length="37" mass="4644">MLEMQMRQQLNRFQELLMEEIMACMHENDILKKLLKY</sequence>
<organism evidence="1 2">
    <name type="scientific">Prevotella intermedia</name>
    <dbReference type="NCBI Taxonomy" id="28131"/>
    <lineage>
        <taxon>Bacteria</taxon>
        <taxon>Pseudomonadati</taxon>
        <taxon>Bacteroidota</taxon>
        <taxon>Bacteroidia</taxon>
        <taxon>Bacteroidales</taxon>
        <taxon>Prevotellaceae</taxon>
        <taxon>Prevotella</taxon>
    </lineage>
</organism>
<gene>
    <name evidence="1" type="ORF">PI172_0371</name>
</gene>
<dbReference type="AlphaFoldDB" id="A0AAD1BG91"/>
<reference evidence="1 2" key="1">
    <citation type="submission" date="2015-07" db="EMBL/GenBank/DDBJ databases">
        <title>Complete genome sequence of Prevotella intermedia strain 17-2.</title>
        <authorList>
            <person name="Nambu T."/>
        </authorList>
    </citation>
    <scope>NUCLEOTIDE SEQUENCE [LARGE SCALE GENOMIC DNA]</scope>
    <source>
        <strain evidence="1 2">17-2</strain>
    </source>
</reference>
<evidence type="ECO:0000313" key="2">
    <source>
        <dbReference type="Proteomes" id="UP000067008"/>
    </source>
</evidence>
<accession>A0AAD1BG91</accession>
<dbReference type="Proteomes" id="UP000067008">
    <property type="component" value="Chromosome 2"/>
</dbReference>
<proteinExistence type="predicted"/>
<evidence type="ECO:0000313" key="1">
    <source>
        <dbReference type="EMBL" id="BAR95099.1"/>
    </source>
</evidence>
<protein>
    <submittedName>
        <fullName evidence="1">Uncharacterized protein</fullName>
    </submittedName>
</protein>